<evidence type="ECO:0000313" key="6">
    <source>
        <dbReference type="EMBL" id="KAL1411178.1"/>
    </source>
</evidence>
<dbReference type="InterPro" id="IPR007185">
    <property type="entry name" value="DNA_pol_a/d/e_bsu"/>
</dbReference>
<evidence type="ECO:0000259" key="4">
    <source>
        <dbReference type="Pfam" id="PF04042"/>
    </source>
</evidence>
<protein>
    <submittedName>
        <fullName evidence="6">DNA polymerase delta small subunit Cdc1</fullName>
    </submittedName>
</protein>
<dbReference type="Pfam" id="PF18018">
    <property type="entry name" value="DNA_pol_D_N"/>
    <property type="match status" value="1"/>
</dbReference>
<comment type="caution">
    <text evidence="6">The sequence shown here is derived from an EMBL/GenBank/DDBJ whole genome shotgun (WGS) entry which is preliminary data.</text>
</comment>
<feature type="compositionally biased region" description="Basic and acidic residues" evidence="3">
    <location>
        <begin position="192"/>
        <end position="204"/>
    </location>
</feature>
<dbReference type="InterPro" id="IPR024826">
    <property type="entry name" value="DNA_pol_delta/II_ssu"/>
</dbReference>
<feature type="domain" description="DNA polymerase delta subunit OB-fold" evidence="5">
    <location>
        <begin position="42"/>
        <end position="178"/>
    </location>
</feature>
<dbReference type="RefSeq" id="XP_069211122.1">
    <property type="nucleotide sequence ID" value="XM_069350736.1"/>
</dbReference>
<dbReference type="Gene3D" id="2.40.50.430">
    <property type="match status" value="1"/>
</dbReference>
<evidence type="ECO:0000313" key="7">
    <source>
        <dbReference type="Proteomes" id="UP001565368"/>
    </source>
</evidence>
<keyword evidence="7" id="KW-1185">Reference proteome</keyword>
<evidence type="ECO:0000256" key="3">
    <source>
        <dbReference type="SAM" id="MobiDB-lite"/>
    </source>
</evidence>
<dbReference type="Proteomes" id="UP001565368">
    <property type="component" value="Unassembled WGS sequence"/>
</dbReference>
<name>A0ABR3Q918_9TREE</name>
<dbReference type="Pfam" id="PF04042">
    <property type="entry name" value="DNA_pol_E_B"/>
    <property type="match status" value="1"/>
</dbReference>
<feature type="region of interest" description="Disordered" evidence="3">
    <location>
        <begin position="281"/>
        <end position="302"/>
    </location>
</feature>
<dbReference type="InterPro" id="IPR040663">
    <property type="entry name" value="DNA_pol_D_N"/>
</dbReference>
<dbReference type="PANTHER" id="PTHR10416:SF0">
    <property type="entry name" value="DNA POLYMERASE DELTA SUBUNIT 2"/>
    <property type="match status" value="1"/>
</dbReference>
<feature type="region of interest" description="Disordered" evidence="3">
    <location>
        <begin position="192"/>
        <end position="215"/>
    </location>
</feature>
<evidence type="ECO:0000256" key="1">
    <source>
        <dbReference type="ARBA" id="ARBA00006035"/>
    </source>
</evidence>
<gene>
    <name evidence="6" type="primary">cdc1</name>
    <name evidence="6" type="ORF">Q8F55_002129</name>
</gene>
<comment type="similarity">
    <text evidence="1">Belongs to the DNA polymerase delta/II small subunit family.</text>
</comment>
<dbReference type="PANTHER" id="PTHR10416">
    <property type="entry name" value="DNA POLYMERASE DELTA SUBUNIT 2"/>
    <property type="match status" value="1"/>
</dbReference>
<evidence type="ECO:0000259" key="5">
    <source>
        <dbReference type="Pfam" id="PF18018"/>
    </source>
</evidence>
<accession>A0ABR3Q918</accession>
<proteinExistence type="inferred from homology"/>
<evidence type="ECO:0000256" key="2">
    <source>
        <dbReference type="ARBA" id="ARBA00022705"/>
    </source>
</evidence>
<organism evidence="6 7">
    <name type="scientific">Vanrija albida</name>
    <dbReference type="NCBI Taxonomy" id="181172"/>
    <lineage>
        <taxon>Eukaryota</taxon>
        <taxon>Fungi</taxon>
        <taxon>Dikarya</taxon>
        <taxon>Basidiomycota</taxon>
        <taxon>Agaricomycotina</taxon>
        <taxon>Tremellomycetes</taxon>
        <taxon>Trichosporonales</taxon>
        <taxon>Trichosporonaceae</taxon>
        <taxon>Vanrija</taxon>
    </lineage>
</organism>
<sequence length="494" mass="53616">MALEITFEPGEPPKRATAAYSSLPELSAPFLIDPAHRSYKHQYANIYFVRLIELRPIVEERAAERWKNVRGRPPLLPRILNLQRGQLCYIVGTIYMDMKLKPSILEDMSGPAGIAPPERPKFFSSQDSVHLEDESGRVRLVGDVIRKERMRADGGIVTGCVMAALGLETGNGDFEVVDLCFAGLPDLYRPETNGDAKGKAKASDAMDVDDDGHGNGATKEKTWVACVSGLSIGTESTIPDLKAQLLVEWLMGEDGGPADQLEGARVARVIFAGNSLAAPVKEDRKPKPRFSHTNDPSAAAHPSKTLSTLIGDLLSSSLPVNLVPGPTDPAGALLPQQPLPKVMLGGKKAEGLECSTNPGWFQVGDRSFLVTGGQNINDLFKYLPGQSRLRMARRTLELRHVAPTAPDTLWIYPFPDTDPFILRHRPEVYVIGNQPEFETAVVGGAATPTRLILLPSFAETGTVALVCLETLEVKTMGFEVPSWAGDVKDVKPAV</sequence>
<dbReference type="EMBL" id="JBBXJM010000002">
    <property type="protein sequence ID" value="KAL1411178.1"/>
    <property type="molecule type" value="Genomic_DNA"/>
</dbReference>
<reference evidence="6 7" key="1">
    <citation type="submission" date="2023-08" db="EMBL/GenBank/DDBJ databases">
        <title>Annotated Genome Sequence of Vanrija albida AlHP1.</title>
        <authorList>
            <person name="Herzog R."/>
        </authorList>
    </citation>
    <scope>NUCLEOTIDE SEQUENCE [LARGE SCALE GENOMIC DNA]</scope>
    <source>
        <strain evidence="6 7">AlHP1</strain>
    </source>
</reference>
<dbReference type="GeneID" id="95983172"/>
<keyword evidence="2" id="KW-0235">DNA replication</keyword>
<dbReference type="Gene3D" id="3.60.21.50">
    <property type="match status" value="1"/>
</dbReference>
<feature type="domain" description="DNA polymerase alpha/delta/epsilon subunit B" evidence="4">
    <location>
        <begin position="224"/>
        <end position="438"/>
    </location>
</feature>